<accession>A0AAV9FGI8</accession>
<feature type="region of interest" description="Disordered" evidence="1">
    <location>
        <begin position="171"/>
        <end position="193"/>
    </location>
</feature>
<evidence type="ECO:0000256" key="1">
    <source>
        <dbReference type="SAM" id="MobiDB-lite"/>
    </source>
</evidence>
<dbReference type="AlphaFoldDB" id="A0AAV9FGI8"/>
<dbReference type="PANTHER" id="PTHR43482">
    <property type="entry name" value="PROTEIN AST1-RELATED"/>
    <property type="match status" value="1"/>
</dbReference>
<dbReference type="PANTHER" id="PTHR43482:SF1">
    <property type="entry name" value="PROTEIN AST1-RELATED"/>
    <property type="match status" value="1"/>
</dbReference>
<protein>
    <submittedName>
        <fullName evidence="2">Uncharacterized protein</fullName>
    </submittedName>
</protein>
<evidence type="ECO:0000313" key="3">
    <source>
        <dbReference type="Proteomes" id="UP001180020"/>
    </source>
</evidence>
<keyword evidence="3" id="KW-1185">Reference proteome</keyword>
<organism evidence="2 3">
    <name type="scientific">Acorus calamus</name>
    <name type="common">Sweet flag</name>
    <dbReference type="NCBI Taxonomy" id="4465"/>
    <lineage>
        <taxon>Eukaryota</taxon>
        <taxon>Viridiplantae</taxon>
        <taxon>Streptophyta</taxon>
        <taxon>Embryophyta</taxon>
        <taxon>Tracheophyta</taxon>
        <taxon>Spermatophyta</taxon>
        <taxon>Magnoliopsida</taxon>
        <taxon>Liliopsida</taxon>
        <taxon>Acoraceae</taxon>
        <taxon>Acorus</taxon>
    </lineage>
</organism>
<proteinExistence type="predicted"/>
<reference evidence="2" key="1">
    <citation type="journal article" date="2023" name="Nat. Commun.">
        <title>Diploid and tetraploid genomes of Acorus and the evolution of monocots.</title>
        <authorList>
            <person name="Ma L."/>
            <person name="Liu K.W."/>
            <person name="Li Z."/>
            <person name="Hsiao Y.Y."/>
            <person name="Qi Y."/>
            <person name="Fu T."/>
            <person name="Tang G.D."/>
            <person name="Zhang D."/>
            <person name="Sun W.H."/>
            <person name="Liu D.K."/>
            <person name="Li Y."/>
            <person name="Chen G.Z."/>
            <person name="Liu X.D."/>
            <person name="Liao X.Y."/>
            <person name="Jiang Y.T."/>
            <person name="Yu X."/>
            <person name="Hao Y."/>
            <person name="Huang J."/>
            <person name="Zhao X.W."/>
            <person name="Ke S."/>
            <person name="Chen Y.Y."/>
            <person name="Wu W.L."/>
            <person name="Hsu J.L."/>
            <person name="Lin Y.F."/>
            <person name="Huang M.D."/>
            <person name="Li C.Y."/>
            <person name="Huang L."/>
            <person name="Wang Z.W."/>
            <person name="Zhao X."/>
            <person name="Zhong W.Y."/>
            <person name="Peng D.H."/>
            <person name="Ahmad S."/>
            <person name="Lan S."/>
            <person name="Zhang J.S."/>
            <person name="Tsai W.C."/>
            <person name="Van de Peer Y."/>
            <person name="Liu Z.J."/>
        </authorList>
    </citation>
    <scope>NUCLEOTIDE SEQUENCE</scope>
    <source>
        <strain evidence="2">CP</strain>
    </source>
</reference>
<sequence>MDSAVANSDVSPVISDVTRGDEFEMSFRTKKRGRNKTMMSAYWNGKKDEVIIEWNDHGQPVGGGAKTLSSYIGVVDIELAIKGHFDAVLDTIGKPETERIGTNLLQRGGYYMTLQGEAGSLADRYRLDFGLPTATAILLKKQIQYCYSHGIGSLVGNEVALMDLATITGGQKARSTPGSPSISPSPNPPPLPPLRCRLSSPSVAPLQSFAITAMKDETFSHHLCFDSIVSNDDSSAPPTIVDVVNNISLHLLFLGD</sequence>
<feature type="compositionally biased region" description="Pro residues" evidence="1">
    <location>
        <begin position="183"/>
        <end position="193"/>
    </location>
</feature>
<comment type="caution">
    <text evidence="2">The sequence shown here is derived from an EMBL/GenBank/DDBJ whole genome shotgun (WGS) entry which is preliminary data.</text>
</comment>
<name>A0AAV9FGI8_ACOCL</name>
<dbReference type="InterPro" id="IPR052585">
    <property type="entry name" value="Lipid_raft_assoc_Zn_ADH"/>
</dbReference>
<gene>
    <name evidence="2" type="ORF">QJS10_CPA01g02072</name>
</gene>
<evidence type="ECO:0000313" key="2">
    <source>
        <dbReference type="EMBL" id="KAK1325045.1"/>
    </source>
</evidence>
<reference evidence="2" key="2">
    <citation type="submission" date="2023-06" db="EMBL/GenBank/DDBJ databases">
        <authorList>
            <person name="Ma L."/>
            <person name="Liu K.-W."/>
            <person name="Li Z."/>
            <person name="Hsiao Y.-Y."/>
            <person name="Qi Y."/>
            <person name="Fu T."/>
            <person name="Tang G."/>
            <person name="Zhang D."/>
            <person name="Sun W.-H."/>
            <person name="Liu D.-K."/>
            <person name="Li Y."/>
            <person name="Chen G.-Z."/>
            <person name="Liu X.-D."/>
            <person name="Liao X.-Y."/>
            <person name="Jiang Y.-T."/>
            <person name="Yu X."/>
            <person name="Hao Y."/>
            <person name="Huang J."/>
            <person name="Zhao X.-W."/>
            <person name="Ke S."/>
            <person name="Chen Y.-Y."/>
            <person name="Wu W.-L."/>
            <person name="Hsu J.-L."/>
            <person name="Lin Y.-F."/>
            <person name="Huang M.-D."/>
            <person name="Li C.-Y."/>
            <person name="Huang L."/>
            <person name="Wang Z.-W."/>
            <person name="Zhao X."/>
            <person name="Zhong W.-Y."/>
            <person name="Peng D.-H."/>
            <person name="Ahmad S."/>
            <person name="Lan S."/>
            <person name="Zhang J.-S."/>
            <person name="Tsai W.-C."/>
            <person name="Van De Peer Y."/>
            <person name="Liu Z.-J."/>
        </authorList>
    </citation>
    <scope>NUCLEOTIDE SEQUENCE</scope>
    <source>
        <strain evidence="2">CP</strain>
        <tissue evidence="2">Leaves</tissue>
    </source>
</reference>
<dbReference type="EMBL" id="JAUJYO010000001">
    <property type="protein sequence ID" value="KAK1325045.1"/>
    <property type="molecule type" value="Genomic_DNA"/>
</dbReference>
<dbReference type="Proteomes" id="UP001180020">
    <property type="component" value="Unassembled WGS sequence"/>
</dbReference>